<accession>A0A1B9E7N4</accession>
<keyword evidence="2" id="KW-1185">Reference proteome</keyword>
<evidence type="ECO:0000313" key="2">
    <source>
        <dbReference type="Proteomes" id="UP000093510"/>
    </source>
</evidence>
<name>A0A1B9E7N4_9FLAO</name>
<dbReference type="OrthoDB" id="1340606at2"/>
<comment type="caution">
    <text evidence="1">The sequence shown here is derived from an EMBL/GenBank/DDBJ whole genome shotgun (WGS) entry which is preliminary data.</text>
</comment>
<dbReference type="Proteomes" id="UP000093510">
    <property type="component" value="Unassembled WGS sequence"/>
</dbReference>
<gene>
    <name evidence="1" type="ORF">LPBF_03140</name>
</gene>
<dbReference type="RefSeq" id="WP_066332336.1">
    <property type="nucleotide sequence ID" value="NZ_CP017688.1"/>
</dbReference>
<evidence type="ECO:0000313" key="1">
    <source>
        <dbReference type="EMBL" id="OCB77956.1"/>
    </source>
</evidence>
<protein>
    <submittedName>
        <fullName evidence="1">Uncharacterized protein</fullName>
    </submittedName>
</protein>
<reference evidence="1 2" key="1">
    <citation type="submission" date="2016-03" db="EMBL/GenBank/DDBJ databases">
        <authorList>
            <person name="Ploux O."/>
        </authorList>
    </citation>
    <scope>NUCLEOTIDE SEQUENCE [LARGE SCALE GENOMIC DNA]</scope>
    <source>
        <strain evidence="1 2">LPB0076</strain>
    </source>
</reference>
<dbReference type="AlphaFoldDB" id="A0A1B9E7N4"/>
<organism evidence="1 2">
    <name type="scientific">Flavobacterium crassostreae</name>
    <dbReference type="NCBI Taxonomy" id="1763534"/>
    <lineage>
        <taxon>Bacteria</taxon>
        <taxon>Pseudomonadati</taxon>
        <taxon>Bacteroidota</taxon>
        <taxon>Flavobacteriia</taxon>
        <taxon>Flavobacteriales</taxon>
        <taxon>Flavobacteriaceae</taxon>
        <taxon>Flavobacterium</taxon>
    </lineage>
</organism>
<dbReference type="EMBL" id="LVEP01000013">
    <property type="protein sequence ID" value="OCB77956.1"/>
    <property type="molecule type" value="Genomic_DNA"/>
</dbReference>
<dbReference type="STRING" id="1763534.GCA_001831475_02653"/>
<proteinExistence type="predicted"/>
<sequence length="193" mass="21406">MYSEQSIEVISKRIGWGKPQVDGFTINLVEAIENGTSKRNFQSFHQLVTIENVLAAVPDPNILDEEFNAKLAEIRDNATRAVLTLVIDLNPNSDLETDYSNSIITNSVLFDDAVGYKVAMSVLELFISTERKNFSERSAQMAISALKLEIEGWKNELGITVANGLGQKLNKAVKMASNRLFPTNPTVNNGKTW</sequence>